<feature type="region of interest" description="Disordered" evidence="1">
    <location>
        <begin position="86"/>
        <end position="105"/>
    </location>
</feature>
<dbReference type="Proteomes" id="UP001255856">
    <property type="component" value="Unassembled WGS sequence"/>
</dbReference>
<accession>A0AAD9MKY8</accession>
<dbReference type="GO" id="GO:0033204">
    <property type="term" value="F:ribonuclease P RNA binding"/>
    <property type="evidence" value="ECO:0007669"/>
    <property type="project" value="InterPro"/>
</dbReference>
<proteinExistence type="predicted"/>
<name>A0AAD9MKY8_PROWI</name>
<dbReference type="AlphaFoldDB" id="A0AAD9MKY8"/>
<keyword evidence="3" id="KW-1185">Reference proteome</keyword>
<dbReference type="InterPro" id="IPR016848">
    <property type="entry name" value="RNase_P/MRP_Rpp29-subunit"/>
</dbReference>
<dbReference type="PANTHER" id="PTHR13348">
    <property type="entry name" value="RIBONUCLEASE P SUBUNIT P29"/>
    <property type="match status" value="1"/>
</dbReference>
<dbReference type="PANTHER" id="PTHR13348:SF0">
    <property type="entry name" value="RIBONUCLEASE P PROTEIN SUBUNIT P29"/>
    <property type="match status" value="1"/>
</dbReference>
<gene>
    <name evidence="2" type="ORF">QBZ16_002590</name>
</gene>
<evidence type="ECO:0000256" key="1">
    <source>
        <dbReference type="SAM" id="MobiDB-lite"/>
    </source>
</evidence>
<dbReference type="GO" id="GO:0001682">
    <property type="term" value="P:tRNA 5'-leader removal"/>
    <property type="evidence" value="ECO:0007669"/>
    <property type="project" value="InterPro"/>
</dbReference>
<sequence length="223" mass="23851">MERQPDRVSSAKRKRLAKLEKGAAKAPATGLRQGATLPEPASKAPRESVSGLLDKLFAGSKTNNRGGMATAAASLKDKVMLLDNPVKSKAKGVSRRSKKGNSQGVDDKSLAKITYKGMLNLHKSWQRYAAQLVAAKPAGGAENGSLLSRLGSLELSGAYVHVAACAHRPQLQDSYGIVVSARPSHLALVLRDNRKVRVPRPGTRLELVIGKQKVVFDFPEPGK</sequence>
<feature type="region of interest" description="Disordered" evidence="1">
    <location>
        <begin position="1"/>
        <end position="48"/>
    </location>
</feature>
<evidence type="ECO:0000313" key="3">
    <source>
        <dbReference type="Proteomes" id="UP001255856"/>
    </source>
</evidence>
<reference evidence="2" key="1">
    <citation type="submission" date="2021-01" db="EMBL/GenBank/DDBJ databases">
        <authorList>
            <person name="Eckstrom K.M.E."/>
        </authorList>
    </citation>
    <scope>NUCLEOTIDE SEQUENCE</scope>
    <source>
        <strain evidence="2">UVCC 0001</strain>
    </source>
</reference>
<dbReference type="GO" id="GO:0000172">
    <property type="term" value="C:ribonuclease MRP complex"/>
    <property type="evidence" value="ECO:0007669"/>
    <property type="project" value="InterPro"/>
</dbReference>
<feature type="compositionally biased region" description="Basic residues" evidence="1">
    <location>
        <begin position="88"/>
        <end position="99"/>
    </location>
</feature>
<dbReference type="GO" id="GO:0030677">
    <property type="term" value="C:ribonuclease P complex"/>
    <property type="evidence" value="ECO:0007669"/>
    <property type="project" value="InterPro"/>
</dbReference>
<dbReference type="GO" id="GO:0006364">
    <property type="term" value="P:rRNA processing"/>
    <property type="evidence" value="ECO:0007669"/>
    <property type="project" value="TreeGrafter"/>
</dbReference>
<protein>
    <submittedName>
        <fullName evidence="2">Uncharacterized protein</fullName>
    </submittedName>
</protein>
<evidence type="ECO:0000313" key="2">
    <source>
        <dbReference type="EMBL" id="KAK2078900.1"/>
    </source>
</evidence>
<organism evidence="2 3">
    <name type="scientific">Prototheca wickerhamii</name>
    <dbReference type="NCBI Taxonomy" id="3111"/>
    <lineage>
        <taxon>Eukaryota</taxon>
        <taxon>Viridiplantae</taxon>
        <taxon>Chlorophyta</taxon>
        <taxon>core chlorophytes</taxon>
        <taxon>Trebouxiophyceae</taxon>
        <taxon>Chlorellales</taxon>
        <taxon>Chlorellaceae</taxon>
        <taxon>Prototheca</taxon>
    </lineage>
</organism>
<comment type="caution">
    <text evidence="2">The sequence shown here is derived from an EMBL/GenBank/DDBJ whole genome shotgun (WGS) entry which is preliminary data.</text>
</comment>
<dbReference type="EMBL" id="JASFZW010000003">
    <property type="protein sequence ID" value="KAK2078900.1"/>
    <property type="molecule type" value="Genomic_DNA"/>
</dbReference>